<sequence length="237" mass="26938">MTISRPSDWKIVGGHGQTRKPTDLLLTRGNEEVPEKTQERMKRNYDKKHNEKIYEPGHLVAVCRPVRKIGNCEKLLRKYFGPYRILKKLSNVNYLIEPKDNPGQHPLIVHVSRLKPYFERIDELLPYGSCDPQLSIIVDTDMDLMCFCQGFHRSLGTLSLVPLRPFSCGVKSGFVVVSSIGTSSSSREVLALARRWNSGVSLRKCRSLTHGFKFFSAIFSLFSLTYPASPPKCHVEN</sequence>
<evidence type="ECO:0000259" key="2">
    <source>
        <dbReference type="Pfam" id="PF22938"/>
    </source>
</evidence>
<organism evidence="3 4">
    <name type="scientific">Cordylochernes scorpioides</name>
    <dbReference type="NCBI Taxonomy" id="51811"/>
    <lineage>
        <taxon>Eukaryota</taxon>
        <taxon>Metazoa</taxon>
        <taxon>Ecdysozoa</taxon>
        <taxon>Arthropoda</taxon>
        <taxon>Chelicerata</taxon>
        <taxon>Arachnida</taxon>
        <taxon>Pseudoscorpiones</taxon>
        <taxon>Cheliferoidea</taxon>
        <taxon>Chernetidae</taxon>
        <taxon>Cordylochernes</taxon>
    </lineage>
</organism>
<name>A0ABY6LVE1_9ARAC</name>
<feature type="domain" description="Integrase p58-like C-terminal" evidence="2">
    <location>
        <begin position="81"/>
        <end position="116"/>
    </location>
</feature>
<keyword evidence="4" id="KW-1185">Reference proteome</keyword>
<evidence type="ECO:0000313" key="3">
    <source>
        <dbReference type="EMBL" id="UYV85058.1"/>
    </source>
</evidence>
<dbReference type="Pfam" id="PF22938">
    <property type="entry name" value="Integrase_p58_C"/>
    <property type="match status" value="1"/>
</dbReference>
<reference evidence="3 4" key="1">
    <citation type="submission" date="2022-03" db="EMBL/GenBank/DDBJ databases">
        <title>A chromosomal length assembly of Cordylochernes scorpioides.</title>
        <authorList>
            <person name="Zeh D."/>
            <person name="Zeh J."/>
        </authorList>
    </citation>
    <scope>NUCLEOTIDE SEQUENCE [LARGE SCALE GENOMIC DNA]</scope>
    <source>
        <strain evidence="3">IN4F17</strain>
        <tissue evidence="3">Whole Body</tissue>
    </source>
</reference>
<dbReference type="EMBL" id="CP092886">
    <property type="protein sequence ID" value="UYV85058.1"/>
    <property type="molecule type" value="Genomic_DNA"/>
</dbReference>
<protein>
    <recommendedName>
        <fullName evidence="2">Integrase p58-like C-terminal domain-containing protein</fullName>
    </recommendedName>
</protein>
<dbReference type="InterPro" id="IPR054465">
    <property type="entry name" value="Integrase_p58-like_C"/>
</dbReference>
<evidence type="ECO:0000313" key="4">
    <source>
        <dbReference type="Proteomes" id="UP001235939"/>
    </source>
</evidence>
<proteinExistence type="predicted"/>
<gene>
    <name evidence="3" type="ORF">LAZ67_X004421</name>
</gene>
<feature type="region of interest" description="Disordered" evidence="1">
    <location>
        <begin position="1"/>
        <end position="22"/>
    </location>
</feature>
<accession>A0ABY6LVE1</accession>
<evidence type="ECO:0000256" key="1">
    <source>
        <dbReference type="SAM" id="MobiDB-lite"/>
    </source>
</evidence>
<dbReference type="Proteomes" id="UP001235939">
    <property type="component" value="Chromosome X"/>
</dbReference>